<dbReference type="VEuPathDB" id="TriTrypDB:BSAL_23440"/>
<evidence type="ECO:0000313" key="2">
    <source>
        <dbReference type="EMBL" id="CUG89793.1"/>
    </source>
</evidence>
<evidence type="ECO:0000256" key="1">
    <source>
        <dbReference type="SAM" id="MobiDB-lite"/>
    </source>
</evidence>
<organism evidence="2 3">
    <name type="scientific">Bodo saltans</name>
    <name type="common">Flagellated protozoan</name>
    <dbReference type="NCBI Taxonomy" id="75058"/>
    <lineage>
        <taxon>Eukaryota</taxon>
        <taxon>Discoba</taxon>
        <taxon>Euglenozoa</taxon>
        <taxon>Kinetoplastea</taxon>
        <taxon>Metakinetoplastina</taxon>
        <taxon>Eubodonida</taxon>
        <taxon>Bodonidae</taxon>
        <taxon>Bodo</taxon>
    </lineage>
</organism>
<dbReference type="EMBL" id="CYKH01001771">
    <property type="protein sequence ID" value="CUG89793.1"/>
    <property type="molecule type" value="Genomic_DNA"/>
</dbReference>
<accession>A0A0S4JMQ5</accession>
<name>A0A0S4JMQ5_BODSA</name>
<feature type="region of interest" description="Disordered" evidence="1">
    <location>
        <begin position="350"/>
        <end position="403"/>
    </location>
</feature>
<proteinExistence type="predicted"/>
<gene>
    <name evidence="2" type="ORF">BSAL_23440</name>
</gene>
<protein>
    <submittedName>
        <fullName evidence="2">Uncharacterized protein</fullName>
    </submittedName>
</protein>
<sequence length="608" mass="66938">MSQQTFDQFCSDEAVRQTLRGHRVPHAASNPTAYSQWMTHARRTFEAMMLPSAPSPFAFDEVSWEVCPLPSLGQIKTSVAVLTSSPSSTTSAPTAAQQQLQQQQSYAALYRFTPVNEIEALLQCHEVLLRLFFHNVLCVLELSKEERLHQHLKAASPSRSMNGNLPSSNSSEEDEFKRRRQTLQRTIKFTQDSLKKTQSRVQELDHSGTLGPQPGRYCHVHVLTELFSFYRLLRNNVVSIPPEKRRVFVETSQLVAKRYRGDAFADLSNALSEATSSLSSSSTDAAPSTVATAAGSAIDTEQLRVLGVLAAVTVPYQFPSLTGPALRATFPEAPEPSAVLVPVPGAVVVGDDGGDELKQSSVSDDATSDDDDIESVDEHRTAEQAPVAPPLAPTATTAHQPHHTLKRTAVLLHSGRMDAPTYTKPVPHQQHISVPAAKRPREDDVVISDDDVPLGDIVRDNKAVVIKDTTRIIAQQKHYQHPIAAALPAPARVMAAPPAAMNVVVVRAPTAAATAAVPYPCRSKYHADYVADPKKHASKECQFCSVCHMMELLFNGCKFLCCWKHEPTPRKIQQHLKAFPAVYRLADQRMQDWSRGVFPDPTELPPRR</sequence>
<dbReference type="OrthoDB" id="247474at2759"/>
<feature type="compositionally biased region" description="Polar residues" evidence="1">
    <location>
        <begin position="157"/>
        <end position="170"/>
    </location>
</feature>
<evidence type="ECO:0000313" key="3">
    <source>
        <dbReference type="Proteomes" id="UP000051952"/>
    </source>
</evidence>
<feature type="compositionally biased region" description="Acidic residues" evidence="1">
    <location>
        <begin position="366"/>
        <end position="375"/>
    </location>
</feature>
<dbReference type="AlphaFoldDB" id="A0A0S4JMQ5"/>
<keyword evidence="3" id="KW-1185">Reference proteome</keyword>
<reference evidence="3" key="1">
    <citation type="submission" date="2015-09" db="EMBL/GenBank/DDBJ databases">
        <authorList>
            <consortium name="Pathogen Informatics"/>
        </authorList>
    </citation>
    <scope>NUCLEOTIDE SEQUENCE [LARGE SCALE GENOMIC DNA]</scope>
    <source>
        <strain evidence="3">Lake Konstanz</strain>
    </source>
</reference>
<dbReference type="Proteomes" id="UP000051952">
    <property type="component" value="Unassembled WGS sequence"/>
</dbReference>
<feature type="region of interest" description="Disordered" evidence="1">
    <location>
        <begin position="152"/>
        <end position="179"/>
    </location>
</feature>